<organism evidence="3 4">
    <name type="scientific">Wickerhamomyces pijperi</name>
    <name type="common">Yeast</name>
    <name type="synonym">Pichia pijperi</name>
    <dbReference type="NCBI Taxonomy" id="599730"/>
    <lineage>
        <taxon>Eukaryota</taxon>
        <taxon>Fungi</taxon>
        <taxon>Dikarya</taxon>
        <taxon>Ascomycota</taxon>
        <taxon>Saccharomycotina</taxon>
        <taxon>Saccharomycetes</taxon>
        <taxon>Phaffomycetales</taxon>
        <taxon>Wickerhamomycetaceae</taxon>
        <taxon>Wickerhamomyces</taxon>
    </lineage>
</organism>
<evidence type="ECO:0000313" key="4">
    <source>
        <dbReference type="Proteomes" id="UP000774326"/>
    </source>
</evidence>
<dbReference type="PANTHER" id="PTHR12375">
    <property type="entry name" value="RNA-BINDING PROTEIN LUC7-RELATED"/>
    <property type="match status" value="1"/>
</dbReference>
<dbReference type="Pfam" id="PF03194">
    <property type="entry name" value="LUC7"/>
    <property type="match status" value="1"/>
</dbReference>
<dbReference type="EMBL" id="JAEUBG010003245">
    <property type="protein sequence ID" value="KAH3683055.1"/>
    <property type="molecule type" value="Genomic_DNA"/>
</dbReference>
<sequence length="250" mass="29610">MASSARYEQRQLLDQLMGSDLLRSRNGHNNNYRQREPEITDHQVCKNYIMGLCPYELFQGTKQDMGTCKKLHSEKFRIQYDREVEEGKDFSWLELEVLDRLHDFLELNNYNIKTAMKALDNESNVQDDMMRKQINAETENLAVAESNVNITIQEIKKLNELGEIEKSLQLMDKLKEYKVKRDFHMKELRKANDSLTQSLQQKLQVCTKCSAYLSRLDSDKRLADHFLGKIHLNYVKLRDRYQELSEKYSK</sequence>
<reference evidence="3" key="1">
    <citation type="journal article" date="2021" name="Open Biol.">
        <title>Shared evolutionary footprints suggest mitochondrial oxidative damage underlies multiple complex I losses in fungi.</title>
        <authorList>
            <person name="Schikora-Tamarit M.A."/>
            <person name="Marcet-Houben M."/>
            <person name="Nosek J."/>
            <person name="Gabaldon T."/>
        </authorList>
    </citation>
    <scope>NUCLEOTIDE SEQUENCE</scope>
    <source>
        <strain evidence="3">CBS2887</strain>
    </source>
</reference>
<dbReference type="GO" id="GO:0006376">
    <property type="term" value="P:mRNA splice site recognition"/>
    <property type="evidence" value="ECO:0007669"/>
    <property type="project" value="InterPro"/>
</dbReference>
<keyword evidence="2" id="KW-0175">Coiled coil</keyword>
<protein>
    <submittedName>
        <fullName evidence="3">Uncharacterized protein</fullName>
    </submittedName>
</protein>
<feature type="coiled-coil region" evidence="2">
    <location>
        <begin position="141"/>
        <end position="205"/>
    </location>
</feature>
<dbReference type="GO" id="GO:0003729">
    <property type="term" value="F:mRNA binding"/>
    <property type="evidence" value="ECO:0007669"/>
    <property type="project" value="InterPro"/>
</dbReference>
<dbReference type="GO" id="GO:0005685">
    <property type="term" value="C:U1 snRNP"/>
    <property type="evidence" value="ECO:0007669"/>
    <property type="project" value="InterPro"/>
</dbReference>
<name>A0A9P8Q4L9_WICPI</name>
<accession>A0A9P8Q4L9</accession>
<gene>
    <name evidence="3" type="ORF">WICPIJ_005964</name>
</gene>
<dbReference type="AlphaFoldDB" id="A0A9P8Q4L9"/>
<dbReference type="OrthoDB" id="153872at2759"/>
<evidence type="ECO:0000256" key="1">
    <source>
        <dbReference type="ARBA" id="ARBA00005655"/>
    </source>
</evidence>
<evidence type="ECO:0000256" key="2">
    <source>
        <dbReference type="SAM" id="Coils"/>
    </source>
</evidence>
<comment type="caution">
    <text evidence="3">The sequence shown here is derived from an EMBL/GenBank/DDBJ whole genome shotgun (WGS) entry which is preliminary data.</text>
</comment>
<reference evidence="3" key="2">
    <citation type="submission" date="2021-01" db="EMBL/GenBank/DDBJ databases">
        <authorList>
            <person name="Schikora-Tamarit M.A."/>
        </authorList>
    </citation>
    <scope>NUCLEOTIDE SEQUENCE</scope>
    <source>
        <strain evidence="3">CBS2887</strain>
    </source>
</reference>
<proteinExistence type="inferred from homology"/>
<dbReference type="Proteomes" id="UP000774326">
    <property type="component" value="Unassembled WGS sequence"/>
</dbReference>
<dbReference type="InterPro" id="IPR004882">
    <property type="entry name" value="Luc7-rel"/>
</dbReference>
<comment type="similarity">
    <text evidence="1">Belongs to the Luc7 family.</text>
</comment>
<evidence type="ECO:0000313" key="3">
    <source>
        <dbReference type="EMBL" id="KAH3683055.1"/>
    </source>
</evidence>
<keyword evidence="4" id="KW-1185">Reference proteome</keyword>